<dbReference type="EMBL" id="BQNB010015374">
    <property type="protein sequence ID" value="GJT39283.1"/>
    <property type="molecule type" value="Genomic_DNA"/>
</dbReference>
<keyword evidence="2" id="KW-1185">Reference proteome</keyword>
<accession>A0ABQ5DLX1</accession>
<dbReference type="Proteomes" id="UP001151760">
    <property type="component" value="Unassembled WGS sequence"/>
</dbReference>
<name>A0ABQ5DLX1_9ASTR</name>
<evidence type="ECO:0000313" key="2">
    <source>
        <dbReference type="Proteomes" id="UP001151760"/>
    </source>
</evidence>
<comment type="caution">
    <text evidence="1">The sequence shown here is derived from an EMBL/GenBank/DDBJ whole genome shotgun (WGS) entry which is preliminary data.</text>
</comment>
<reference evidence="1" key="1">
    <citation type="journal article" date="2022" name="Int. J. Mol. Sci.">
        <title>Draft Genome of Tanacetum Coccineum: Genomic Comparison of Closely Related Tanacetum-Family Plants.</title>
        <authorList>
            <person name="Yamashiro T."/>
            <person name="Shiraishi A."/>
            <person name="Nakayama K."/>
            <person name="Satake H."/>
        </authorList>
    </citation>
    <scope>NUCLEOTIDE SEQUENCE</scope>
</reference>
<evidence type="ECO:0008006" key="3">
    <source>
        <dbReference type="Google" id="ProtNLM"/>
    </source>
</evidence>
<dbReference type="PANTHER" id="PTHR45023">
    <property type="match status" value="1"/>
</dbReference>
<reference evidence="1" key="2">
    <citation type="submission" date="2022-01" db="EMBL/GenBank/DDBJ databases">
        <authorList>
            <person name="Yamashiro T."/>
            <person name="Shiraishi A."/>
            <person name="Satake H."/>
            <person name="Nakayama K."/>
        </authorList>
    </citation>
    <scope>NUCLEOTIDE SEQUENCE</scope>
</reference>
<evidence type="ECO:0000313" key="1">
    <source>
        <dbReference type="EMBL" id="GJT39283.1"/>
    </source>
</evidence>
<organism evidence="1 2">
    <name type="scientific">Tanacetum coccineum</name>
    <dbReference type="NCBI Taxonomy" id="301880"/>
    <lineage>
        <taxon>Eukaryota</taxon>
        <taxon>Viridiplantae</taxon>
        <taxon>Streptophyta</taxon>
        <taxon>Embryophyta</taxon>
        <taxon>Tracheophyta</taxon>
        <taxon>Spermatophyta</taxon>
        <taxon>Magnoliopsida</taxon>
        <taxon>eudicotyledons</taxon>
        <taxon>Gunneridae</taxon>
        <taxon>Pentapetalae</taxon>
        <taxon>asterids</taxon>
        <taxon>campanulids</taxon>
        <taxon>Asterales</taxon>
        <taxon>Asteraceae</taxon>
        <taxon>Asteroideae</taxon>
        <taxon>Anthemideae</taxon>
        <taxon>Anthemidinae</taxon>
        <taxon>Tanacetum</taxon>
    </lineage>
</organism>
<dbReference type="PANTHER" id="PTHR45023:SF4">
    <property type="entry name" value="GLYCINE-RICH PROTEIN-RELATED"/>
    <property type="match status" value="1"/>
</dbReference>
<sequence length="101" mass="11482">MLTLKWSTLNANCQKFNALHKRAQRLCKSGKNEMDVLRHAKKMFKDENKGRSFSQESSWDILRASPKWDAPEPVTISMVNVEGTSGGNAELFGQDKRARPM</sequence>
<proteinExistence type="predicted"/>
<protein>
    <recommendedName>
        <fullName evidence="3">No apical meristem-associated C-terminal domain-containing protein</fullName>
    </recommendedName>
</protein>
<gene>
    <name evidence="1" type="ORF">Tco_0939148</name>
</gene>